<gene>
    <name evidence="2" type="ORF">SKAU_G00270210</name>
</gene>
<proteinExistence type="predicted"/>
<feature type="region of interest" description="Disordered" evidence="1">
    <location>
        <begin position="46"/>
        <end position="191"/>
    </location>
</feature>
<organism evidence="2 3">
    <name type="scientific">Synaphobranchus kaupii</name>
    <name type="common">Kaup's arrowtooth eel</name>
    <dbReference type="NCBI Taxonomy" id="118154"/>
    <lineage>
        <taxon>Eukaryota</taxon>
        <taxon>Metazoa</taxon>
        <taxon>Chordata</taxon>
        <taxon>Craniata</taxon>
        <taxon>Vertebrata</taxon>
        <taxon>Euteleostomi</taxon>
        <taxon>Actinopterygii</taxon>
        <taxon>Neopterygii</taxon>
        <taxon>Teleostei</taxon>
        <taxon>Anguilliformes</taxon>
        <taxon>Synaphobranchidae</taxon>
        <taxon>Synaphobranchus</taxon>
    </lineage>
</organism>
<feature type="compositionally biased region" description="Low complexity" evidence="1">
    <location>
        <begin position="149"/>
        <end position="159"/>
    </location>
</feature>
<evidence type="ECO:0000256" key="1">
    <source>
        <dbReference type="SAM" id="MobiDB-lite"/>
    </source>
</evidence>
<reference evidence="2" key="1">
    <citation type="journal article" date="2023" name="Science">
        <title>Genome structures resolve the early diversification of teleost fishes.</title>
        <authorList>
            <person name="Parey E."/>
            <person name="Louis A."/>
            <person name="Montfort J."/>
            <person name="Bouchez O."/>
            <person name="Roques C."/>
            <person name="Iampietro C."/>
            <person name="Lluch J."/>
            <person name="Castinel A."/>
            <person name="Donnadieu C."/>
            <person name="Desvignes T."/>
            <person name="Floi Bucao C."/>
            <person name="Jouanno E."/>
            <person name="Wen M."/>
            <person name="Mejri S."/>
            <person name="Dirks R."/>
            <person name="Jansen H."/>
            <person name="Henkel C."/>
            <person name="Chen W.J."/>
            <person name="Zahm M."/>
            <person name="Cabau C."/>
            <person name="Klopp C."/>
            <person name="Thompson A.W."/>
            <person name="Robinson-Rechavi M."/>
            <person name="Braasch I."/>
            <person name="Lecointre G."/>
            <person name="Bobe J."/>
            <person name="Postlethwait J.H."/>
            <person name="Berthelot C."/>
            <person name="Roest Crollius H."/>
            <person name="Guiguen Y."/>
        </authorList>
    </citation>
    <scope>NUCLEOTIDE SEQUENCE</scope>
    <source>
        <strain evidence="2">WJC10195</strain>
    </source>
</reference>
<evidence type="ECO:0000313" key="2">
    <source>
        <dbReference type="EMBL" id="KAJ8348432.1"/>
    </source>
</evidence>
<comment type="caution">
    <text evidence="2">The sequence shown here is derived from an EMBL/GenBank/DDBJ whole genome shotgun (WGS) entry which is preliminary data.</text>
</comment>
<dbReference type="EMBL" id="JAINUF010000010">
    <property type="protein sequence ID" value="KAJ8348432.1"/>
    <property type="molecule type" value="Genomic_DNA"/>
</dbReference>
<keyword evidence="3" id="KW-1185">Reference proteome</keyword>
<protein>
    <submittedName>
        <fullName evidence="2">Uncharacterized protein</fullName>
    </submittedName>
</protein>
<accession>A0A9Q1F048</accession>
<dbReference type="Proteomes" id="UP001152622">
    <property type="component" value="Chromosome 10"/>
</dbReference>
<evidence type="ECO:0000313" key="3">
    <source>
        <dbReference type="Proteomes" id="UP001152622"/>
    </source>
</evidence>
<dbReference type="AlphaFoldDB" id="A0A9Q1F048"/>
<name>A0A9Q1F048_SYNKA</name>
<sequence length="191" mass="20014">MKPMASRVRGTQQENLPSCVNKGAVGLLPARGAHAGRHAAQLLRDLPSSSIRASLSGREMSGGGEKKKQARRRIAWTTRSSPAIAMATGASLPASRVVRVEEGETESGKVASSTVLPHVRGHTEQECPTGTKVKITSASQGLRRESEEGVTSSSSSSPSRGRKGERTCPPVSTSIRNPPRTEHGSSQGTGP</sequence>